<accession>A0A9Q8LBL6</accession>
<dbReference type="RefSeq" id="XP_047758803.1">
    <property type="nucleotide sequence ID" value="XM_047901608.1"/>
</dbReference>
<name>A0A9Q8LBL6_PASFU</name>
<evidence type="ECO:0000313" key="1">
    <source>
        <dbReference type="EMBL" id="UJO14437.1"/>
    </source>
</evidence>
<dbReference type="KEGG" id="ffu:CLAFUR5_02460"/>
<dbReference type="EMBL" id="CP090164">
    <property type="protein sequence ID" value="UJO14437.1"/>
    <property type="molecule type" value="Genomic_DNA"/>
</dbReference>
<keyword evidence="2" id="KW-1185">Reference proteome</keyword>
<gene>
    <name evidence="1" type="ORF">CLAFUR5_02460</name>
</gene>
<reference evidence="1" key="1">
    <citation type="submission" date="2021-12" db="EMBL/GenBank/DDBJ databases">
        <authorList>
            <person name="Zaccaron A."/>
            <person name="Stergiopoulos I."/>
        </authorList>
    </citation>
    <scope>NUCLEOTIDE SEQUENCE</scope>
    <source>
        <strain evidence="1">Race5_Kim</strain>
    </source>
</reference>
<reference evidence="1" key="2">
    <citation type="journal article" date="2022" name="Microb. Genom.">
        <title>A chromosome-scale genome assembly of the tomato pathogen Cladosporium fulvum reveals a compartmentalized genome architecture and the presence of a dispensable chromosome.</title>
        <authorList>
            <person name="Zaccaron A.Z."/>
            <person name="Chen L.H."/>
            <person name="Samaras A."/>
            <person name="Stergiopoulos I."/>
        </authorList>
    </citation>
    <scope>NUCLEOTIDE SEQUENCE</scope>
    <source>
        <strain evidence="1">Race5_Kim</strain>
    </source>
</reference>
<dbReference type="Proteomes" id="UP000756132">
    <property type="component" value="Chromosome 2"/>
</dbReference>
<dbReference type="AlphaFoldDB" id="A0A9Q8LBL6"/>
<organism evidence="1 2">
    <name type="scientific">Passalora fulva</name>
    <name type="common">Tomato leaf mold</name>
    <name type="synonym">Cladosporium fulvum</name>
    <dbReference type="NCBI Taxonomy" id="5499"/>
    <lineage>
        <taxon>Eukaryota</taxon>
        <taxon>Fungi</taxon>
        <taxon>Dikarya</taxon>
        <taxon>Ascomycota</taxon>
        <taxon>Pezizomycotina</taxon>
        <taxon>Dothideomycetes</taxon>
        <taxon>Dothideomycetidae</taxon>
        <taxon>Mycosphaerellales</taxon>
        <taxon>Mycosphaerellaceae</taxon>
        <taxon>Fulvia</taxon>
    </lineage>
</organism>
<protein>
    <submittedName>
        <fullName evidence="1">Uncharacterized protein</fullName>
    </submittedName>
</protein>
<sequence length="115" mass="12786">MADPHEPPPGPSGAACVIPPAWHRNRFTCHAVVINGVNYYTVTRVLLDSGASSNFISQDPPPSKPRYCYALADAKFEEKKHGGGQRTTIDLTEPRYIDARRTSWSTIFPDERSDI</sequence>
<dbReference type="GeneID" id="71982338"/>
<evidence type="ECO:0000313" key="2">
    <source>
        <dbReference type="Proteomes" id="UP000756132"/>
    </source>
</evidence>
<proteinExistence type="predicted"/>